<protein>
    <submittedName>
        <fullName evidence="3">Putative aldouronate transport system substrate-binding protein</fullName>
    </submittedName>
</protein>
<dbReference type="AlphaFoldDB" id="A0A368W358"/>
<accession>A0A368W358</accession>
<dbReference type="OrthoDB" id="54751at2"/>
<keyword evidence="4" id="KW-1185">Reference proteome</keyword>
<dbReference type="Pfam" id="PF01547">
    <property type="entry name" value="SBP_bac_1"/>
    <property type="match status" value="1"/>
</dbReference>
<dbReference type="PANTHER" id="PTHR43649">
    <property type="entry name" value="ARABINOSE-BINDING PROTEIN-RELATED"/>
    <property type="match status" value="1"/>
</dbReference>
<evidence type="ECO:0000256" key="2">
    <source>
        <dbReference type="SAM" id="SignalP"/>
    </source>
</evidence>
<proteinExistence type="predicted"/>
<dbReference type="RefSeq" id="WP_114379488.1">
    <property type="nucleotide sequence ID" value="NZ_QPJD01000004.1"/>
</dbReference>
<dbReference type="InterPro" id="IPR006059">
    <property type="entry name" value="SBP"/>
</dbReference>
<dbReference type="InterPro" id="IPR050490">
    <property type="entry name" value="Bact_solute-bd_prot1"/>
</dbReference>
<evidence type="ECO:0000256" key="1">
    <source>
        <dbReference type="SAM" id="MobiDB-lite"/>
    </source>
</evidence>
<feature type="region of interest" description="Disordered" evidence="1">
    <location>
        <begin position="28"/>
        <end position="54"/>
    </location>
</feature>
<name>A0A368W358_9BACL</name>
<organism evidence="3 4">
    <name type="scientific">Paenibacillus prosopidis</name>
    <dbReference type="NCBI Taxonomy" id="630520"/>
    <lineage>
        <taxon>Bacteria</taxon>
        <taxon>Bacillati</taxon>
        <taxon>Bacillota</taxon>
        <taxon>Bacilli</taxon>
        <taxon>Bacillales</taxon>
        <taxon>Paenibacillaceae</taxon>
        <taxon>Paenibacillus</taxon>
    </lineage>
</organism>
<dbReference type="Gene3D" id="3.40.190.10">
    <property type="entry name" value="Periplasmic binding protein-like II"/>
    <property type="match status" value="2"/>
</dbReference>
<evidence type="ECO:0000313" key="3">
    <source>
        <dbReference type="EMBL" id="RCW49588.1"/>
    </source>
</evidence>
<sequence length="523" mass="58061">MNKSFRLLIVLVAAMSLVLSACSGNAGNAPANSGKANNGEESATGNGTGHSSKPPVELTMFVDATWYPFQDWTGEIPEAITKATGVKPKVTVATDDKQLALMVASGDLPDIVVSFNFKLMSDGNLSLPYNEIFPKHAPNVKFDPVKELVNTVSDGNYYAIRNDFSSEAEWKANPYAHMMVPGLTMRKDILEELGNPSIKTIDDLDKVFAAVKEKHPEMVPLILNPNWQRPYFDTQFGAAGGFVDKDGKIEYSLRQNATRDSMLYINSLYRNGFVTSENFAYKNESETEQMMLAGKGFAYTWTYSGADRLNASGKESGLEFVQLAEPLGDKASVISTGTGGLGVYVTKDNRDVEATVRFLEYLYSEEGWRLAEWGIEGKDWTWNEAGYPEFNYNVQDLEVLKQKGVYWWGVPTETGVGMALSSYKSGSETTRQGEAYSKITTFNPAIGMINPETDSPEQIIRTNIDNMVRTEVTKVYLAPTEEEALRAYEDMLEKAEKIGMAKLETWATEQYGPLKEKYDALTK</sequence>
<keyword evidence="2" id="KW-0732">Signal</keyword>
<dbReference type="EMBL" id="QPJD01000004">
    <property type="protein sequence ID" value="RCW49588.1"/>
    <property type="molecule type" value="Genomic_DNA"/>
</dbReference>
<reference evidence="3 4" key="1">
    <citation type="submission" date="2018-07" db="EMBL/GenBank/DDBJ databases">
        <title>Genomic Encyclopedia of Type Strains, Phase III (KMG-III): the genomes of soil and plant-associated and newly described type strains.</title>
        <authorList>
            <person name="Whitman W."/>
        </authorList>
    </citation>
    <scope>NUCLEOTIDE SEQUENCE [LARGE SCALE GENOMIC DNA]</scope>
    <source>
        <strain evidence="3 4">CECT 7506</strain>
    </source>
</reference>
<dbReference type="PROSITE" id="PS51257">
    <property type="entry name" value="PROKAR_LIPOPROTEIN"/>
    <property type="match status" value="1"/>
</dbReference>
<feature type="compositionally biased region" description="Polar residues" evidence="1">
    <location>
        <begin position="28"/>
        <end position="51"/>
    </location>
</feature>
<evidence type="ECO:0000313" key="4">
    <source>
        <dbReference type="Proteomes" id="UP000252415"/>
    </source>
</evidence>
<gene>
    <name evidence="3" type="ORF">DFP97_104246</name>
</gene>
<dbReference type="SUPFAM" id="SSF53850">
    <property type="entry name" value="Periplasmic binding protein-like II"/>
    <property type="match status" value="1"/>
</dbReference>
<feature type="signal peptide" evidence="2">
    <location>
        <begin position="1"/>
        <end position="26"/>
    </location>
</feature>
<dbReference type="PANTHER" id="PTHR43649:SF12">
    <property type="entry name" value="DIACETYLCHITOBIOSE BINDING PROTEIN DASA"/>
    <property type="match status" value="1"/>
</dbReference>
<dbReference type="Proteomes" id="UP000252415">
    <property type="component" value="Unassembled WGS sequence"/>
</dbReference>
<comment type="caution">
    <text evidence="3">The sequence shown here is derived from an EMBL/GenBank/DDBJ whole genome shotgun (WGS) entry which is preliminary data.</text>
</comment>
<feature type="chain" id="PRO_5038720702" evidence="2">
    <location>
        <begin position="27"/>
        <end position="523"/>
    </location>
</feature>